<feature type="non-terminal residue" evidence="7">
    <location>
        <position position="1"/>
    </location>
</feature>
<evidence type="ECO:0000256" key="4">
    <source>
        <dbReference type="ARBA" id="ARBA00022490"/>
    </source>
</evidence>
<dbReference type="EMBL" id="OW240916">
    <property type="protein sequence ID" value="CAH2295745.1"/>
    <property type="molecule type" value="Genomic_DNA"/>
</dbReference>
<dbReference type="PANTHER" id="PTHR31848">
    <property type="match status" value="1"/>
</dbReference>
<gene>
    <name evidence="7" type="ORF">PECUL_23A023841</name>
</gene>
<evidence type="ECO:0000256" key="6">
    <source>
        <dbReference type="SAM" id="SignalP"/>
    </source>
</evidence>
<evidence type="ECO:0000256" key="2">
    <source>
        <dbReference type="ARBA" id="ARBA00009886"/>
    </source>
</evidence>
<dbReference type="InterPro" id="IPR028215">
    <property type="entry name" value="Refilin"/>
</dbReference>
<dbReference type="Pfam" id="PF15068">
    <property type="entry name" value="FAM101"/>
    <property type="match status" value="2"/>
</dbReference>
<evidence type="ECO:0000256" key="1">
    <source>
        <dbReference type="ARBA" id="ARBA00004245"/>
    </source>
</evidence>
<reference evidence="7" key="1">
    <citation type="submission" date="2022-03" db="EMBL/GenBank/DDBJ databases">
        <authorList>
            <person name="Alioto T."/>
            <person name="Alioto T."/>
            <person name="Gomez Garrido J."/>
        </authorList>
    </citation>
    <scope>NUCLEOTIDE SEQUENCE</scope>
</reference>
<dbReference type="GO" id="GO:0032432">
    <property type="term" value="C:actin filament bundle"/>
    <property type="evidence" value="ECO:0007669"/>
    <property type="project" value="TreeGrafter"/>
</dbReference>
<evidence type="ECO:0000256" key="5">
    <source>
        <dbReference type="ARBA" id="ARBA00023212"/>
    </source>
</evidence>
<dbReference type="GO" id="GO:1900158">
    <property type="term" value="P:negative regulation of bone mineralization involved in bone maturation"/>
    <property type="evidence" value="ECO:0007669"/>
    <property type="project" value="TreeGrafter"/>
</dbReference>
<evidence type="ECO:0000256" key="3">
    <source>
        <dbReference type="ARBA" id="ARBA00011189"/>
    </source>
</evidence>
<organism evidence="7 8">
    <name type="scientific">Pelobates cultripes</name>
    <name type="common">Western spadefoot toad</name>
    <dbReference type="NCBI Taxonomy" id="61616"/>
    <lineage>
        <taxon>Eukaryota</taxon>
        <taxon>Metazoa</taxon>
        <taxon>Chordata</taxon>
        <taxon>Craniata</taxon>
        <taxon>Vertebrata</taxon>
        <taxon>Euteleostomi</taxon>
        <taxon>Amphibia</taxon>
        <taxon>Batrachia</taxon>
        <taxon>Anura</taxon>
        <taxon>Pelobatoidea</taxon>
        <taxon>Pelobatidae</taxon>
        <taxon>Pelobates</taxon>
    </lineage>
</organism>
<evidence type="ECO:0000313" key="7">
    <source>
        <dbReference type="EMBL" id="CAH2295745.1"/>
    </source>
</evidence>
<dbReference type="GO" id="GO:0061572">
    <property type="term" value="P:actin filament bundle organization"/>
    <property type="evidence" value="ECO:0007669"/>
    <property type="project" value="InterPro"/>
</dbReference>
<keyword evidence="4" id="KW-0963">Cytoplasm</keyword>
<comment type="subcellular location">
    <subcellularLocation>
        <location evidence="1">Cytoplasm</location>
        <location evidence="1">Cytoskeleton</location>
    </subcellularLocation>
</comment>
<dbReference type="AlphaFoldDB" id="A0AAD1WAD5"/>
<keyword evidence="6" id="KW-0732">Signal</keyword>
<protein>
    <submittedName>
        <fullName evidence="7">Refilin-A</fullName>
    </submittedName>
</protein>
<accession>A0AAD1WAD5</accession>
<dbReference type="Proteomes" id="UP001295444">
    <property type="component" value="Chromosome 05"/>
</dbReference>
<feature type="chain" id="PRO_5042226789" evidence="6">
    <location>
        <begin position="21"/>
        <end position="614"/>
    </location>
</feature>
<dbReference type="GO" id="GO:0031005">
    <property type="term" value="F:filamin binding"/>
    <property type="evidence" value="ECO:0007669"/>
    <property type="project" value="InterPro"/>
</dbReference>
<proteinExistence type="inferred from homology"/>
<feature type="signal peptide" evidence="6">
    <location>
        <begin position="1"/>
        <end position="20"/>
    </location>
</feature>
<keyword evidence="5" id="KW-0206">Cytoskeleton</keyword>
<sequence>FNLQQLLVYLLLHAAGQKCGECPDSGLPPSPSPPFYSISPGIAEIRADGRVAAATGPGPPAGPAAPATRAPPRMALLTPDVIFGAGIPTRTPKVLVFESVELSVMSIARDKRSELVVVWGCSKECRDLVSMIQSWAVAEYESAVYDPGRGDRHGVPQVYLNGPHLPLCLFMINTHHGKKSPTLLFKKRNHIDFCTLKCTLDHVCDRPDSGLPPSPSPPFYSISPGISEIRADGRGPAAPATRTPKVLVFESVELSVMSLFDVCYKSAVTAGSGKGKRERSFKCPPPCVAARPARGGGDLRHVTLKWNWQFSEDYQSGLIRELAPDQLHLRTHCLLSRLHFKPNICNIKLKNSKFCHLFFKQHTMLEYNVCGSLAPGIMYRSLSSRVLPSQILLDMVGHLHLQGMEDSLKEKNREGLLDSPDSGLPPSPSPPFYSISPGIAEIRADGSTTPVNQPGNVYRQEGKESKVIPYLLLNSCISETRPRMHPVVFGESIEVNPSPVQEIRCNSEVKYDSEKHYRDHIFYAPIPTATSYSETIISPPNCTWRNYKSQVIFEPRNKPLRFQSTTIIFPKHAKNIYRTTLNYNCGASRKWFSSSVKLELCEETSPCMVYTDNH</sequence>
<dbReference type="PANTHER" id="PTHR31848:SF0">
    <property type="entry name" value="REFILIN-A"/>
    <property type="match status" value="1"/>
</dbReference>
<comment type="similarity">
    <text evidence="2">Belongs to the Refilin family.</text>
</comment>
<comment type="subunit">
    <text evidence="3">Interacts with FLNA and FLNB.</text>
</comment>
<dbReference type="GO" id="GO:0048705">
    <property type="term" value="P:skeletal system morphogenesis"/>
    <property type="evidence" value="ECO:0007669"/>
    <property type="project" value="TreeGrafter"/>
</dbReference>
<keyword evidence="8" id="KW-1185">Reference proteome</keyword>
<name>A0AAD1WAD5_PELCU</name>
<dbReference type="GO" id="GO:0061182">
    <property type="term" value="P:negative regulation of chondrocyte development"/>
    <property type="evidence" value="ECO:0007669"/>
    <property type="project" value="TreeGrafter"/>
</dbReference>
<evidence type="ECO:0000313" key="8">
    <source>
        <dbReference type="Proteomes" id="UP001295444"/>
    </source>
</evidence>